<protein>
    <submittedName>
        <fullName evidence="1">Asperfuranone polyketide synthase afoG</fullName>
    </submittedName>
</protein>
<gene>
    <name evidence="1" type="primary">afoG</name>
    <name evidence="1" type="ORF">DAT39_013219</name>
</gene>
<accession>A0A8J4WYW3</accession>
<comment type="caution">
    <text evidence="1">The sequence shown here is derived from an EMBL/GenBank/DDBJ whole genome shotgun (WGS) entry which is preliminary data.</text>
</comment>
<name>A0A8J4WYW3_CLAMG</name>
<dbReference type="Proteomes" id="UP000727407">
    <property type="component" value="Unassembled WGS sequence"/>
</dbReference>
<organism evidence="1 2">
    <name type="scientific">Clarias magur</name>
    <name type="common">Asian catfish</name>
    <name type="synonym">Macropteronotus magur</name>
    <dbReference type="NCBI Taxonomy" id="1594786"/>
    <lineage>
        <taxon>Eukaryota</taxon>
        <taxon>Metazoa</taxon>
        <taxon>Chordata</taxon>
        <taxon>Craniata</taxon>
        <taxon>Vertebrata</taxon>
        <taxon>Euteleostomi</taxon>
        <taxon>Actinopterygii</taxon>
        <taxon>Neopterygii</taxon>
        <taxon>Teleostei</taxon>
        <taxon>Ostariophysi</taxon>
        <taxon>Siluriformes</taxon>
        <taxon>Clariidae</taxon>
        <taxon>Clarias</taxon>
    </lineage>
</organism>
<dbReference type="EMBL" id="QNUK01000249">
    <property type="protein sequence ID" value="KAF5897092.1"/>
    <property type="molecule type" value="Genomic_DNA"/>
</dbReference>
<reference evidence="1" key="1">
    <citation type="submission" date="2020-07" db="EMBL/GenBank/DDBJ databases">
        <title>Clarias magur genome sequencing, assembly and annotation.</title>
        <authorList>
            <person name="Kushwaha B."/>
            <person name="Kumar R."/>
            <person name="Das P."/>
            <person name="Joshi C.G."/>
            <person name="Kumar D."/>
            <person name="Nagpure N.S."/>
            <person name="Pandey M."/>
            <person name="Agarwal S."/>
            <person name="Srivastava S."/>
            <person name="Singh M."/>
            <person name="Sahoo L."/>
            <person name="Jayasankar P."/>
            <person name="Meher P.K."/>
            <person name="Koringa P.G."/>
            <person name="Iquebal M.A."/>
            <person name="Das S.P."/>
            <person name="Bit A."/>
            <person name="Patnaik S."/>
            <person name="Patel N."/>
            <person name="Shah T.M."/>
            <person name="Hinsu A."/>
            <person name="Jena J.K."/>
        </authorList>
    </citation>
    <scope>NUCLEOTIDE SEQUENCE</scope>
    <source>
        <strain evidence="1">CIFAMagur01</strain>
        <tissue evidence="1">Testis</tissue>
    </source>
</reference>
<dbReference type="AlphaFoldDB" id="A0A8J4WYW3"/>
<evidence type="ECO:0000313" key="2">
    <source>
        <dbReference type="Proteomes" id="UP000727407"/>
    </source>
</evidence>
<keyword evidence="2" id="KW-1185">Reference proteome</keyword>
<evidence type="ECO:0000313" key="1">
    <source>
        <dbReference type="EMBL" id="KAF5897092.1"/>
    </source>
</evidence>
<sequence length="53" mass="5921">MAELIGRLETDTGNFLLFISPNKEAINVRLKECERRSGEEGPPIVSVIVLFFA</sequence>
<proteinExistence type="predicted"/>